<dbReference type="EMBL" id="DSPX01000199">
    <property type="protein sequence ID" value="HGG02791.1"/>
    <property type="molecule type" value="Genomic_DNA"/>
</dbReference>
<feature type="domain" description="Aminotransferase class V" evidence="2">
    <location>
        <begin position="58"/>
        <end position="247"/>
    </location>
</feature>
<proteinExistence type="predicted"/>
<dbReference type="Gene3D" id="3.40.640.10">
    <property type="entry name" value="Type I PLP-dependent aspartate aminotransferase-like (Major domain)"/>
    <property type="match status" value="1"/>
</dbReference>
<comment type="caution">
    <text evidence="3">The sequence shown here is derived from an EMBL/GenBank/DDBJ whole genome shotgun (WGS) entry which is preliminary data.</text>
</comment>
<keyword evidence="3" id="KW-0032">Aminotransferase</keyword>
<reference evidence="3" key="1">
    <citation type="journal article" date="2020" name="mSystems">
        <title>Genome- and Community-Level Interaction Insights into Carbon Utilization and Element Cycling Functions of Hydrothermarchaeota in Hydrothermal Sediment.</title>
        <authorList>
            <person name="Zhou Z."/>
            <person name="Liu Y."/>
            <person name="Xu W."/>
            <person name="Pan J."/>
            <person name="Luo Z.H."/>
            <person name="Li M."/>
        </authorList>
    </citation>
    <scope>NUCLEOTIDE SEQUENCE [LARGE SCALE GENOMIC DNA]</scope>
    <source>
        <strain evidence="3">SpSt-374</strain>
    </source>
</reference>
<name>A0A7C3VSK8_9CYAN</name>
<dbReference type="SUPFAM" id="SSF53383">
    <property type="entry name" value="PLP-dependent transferases"/>
    <property type="match status" value="1"/>
</dbReference>
<evidence type="ECO:0000256" key="1">
    <source>
        <dbReference type="ARBA" id="ARBA00022898"/>
    </source>
</evidence>
<dbReference type="InterPro" id="IPR000192">
    <property type="entry name" value="Aminotrans_V_dom"/>
</dbReference>
<evidence type="ECO:0000313" key="3">
    <source>
        <dbReference type="EMBL" id="HGG02791.1"/>
    </source>
</evidence>
<keyword evidence="1" id="KW-0663">Pyridoxal phosphate</keyword>
<keyword evidence="3" id="KW-0808">Transferase</keyword>
<dbReference type="PANTHER" id="PTHR43092:SF2">
    <property type="entry name" value="HERCYNYLCYSTEINE SULFOXIDE LYASE"/>
    <property type="match status" value="1"/>
</dbReference>
<protein>
    <submittedName>
        <fullName evidence="3">Aminotransferase class V-fold PLP-dependent enzyme</fullName>
    </submittedName>
</protein>
<dbReference type="AlphaFoldDB" id="A0A7C3VSK8"/>
<dbReference type="PANTHER" id="PTHR43092">
    <property type="entry name" value="L-CYSTEINE DESULFHYDRASE"/>
    <property type="match status" value="1"/>
</dbReference>
<dbReference type="GO" id="GO:0008483">
    <property type="term" value="F:transaminase activity"/>
    <property type="evidence" value="ECO:0007669"/>
    <property type="project" value="UniProtKB-KW"/>
</dbReference>
<dbReference type="InterPro" id="IPR015424">
    <property type="entry name" value="PyrdxlP-dep_Trfase"/>
</dbReference>
<dbReference type="Gene3D" id="3.90.1150.10">
    <property type="entry name" value="Aspartate Aminotransferase, domain 1"/>
    <property type="match status" value="1"/>
</dbReference>
<sequence>MSQGDNLQDNQWQGQWLLASEVTFLNHGSFGACPWPVLQAQQRLQSRLEKEPVRFFAREWEPLLDEARNQLADFVGAAREDVVFVANATMGVNAVLRSLRFQPGDEILTTDHLYNACRNALEWVAATTNARIVVAPVPFPLADTREIVTAVMDRVSPRTKLAVLDHITSQTALVFPIASLVRKLAAVGVDTLVDGAQAPGAVSLNLAELGAAYYTGNCHKWLCAPKGSGFLYVRRDKQEMIRPPVISHGANSPRTDKSRFQLEFDWMGTDDPTPYLCLPVVLEFMGSLVEGGWPGLMAQNRDLALQARRLLADGLGVQLPCPEGAIGSMAVVPLPETAAQFPAAALQDALYDQYQIQVKINPPWGDDIWLIRVSAQIYNHQSQYEKLLWALKQLLHLV</sequence>
<accession>A0A7C3VSK8</accession>
<dbReference type="Pfam" id="PF00266">
    <property type="entry name" value="Aminotran_5"/>
    <property type="match status" value="1"/>
</dbReference>
<dbReference type="InterPro" id="IPR015422">
    <property type="entry name" value="PyrdxlP-dep_Trfase_small"/>
</dbReference>
<dbReference type="InterPro" id="IPR015421">
    <property type="entry name" value="PyrdxlP-dep_Trfase_major"/>
</dbReference>
<evidence type="ECO:0000259" key="2">
    <source>
        <dbReference type="Pfam" id="PF00266"/>
    </source>
</evidence>
<organism evidence="3">
    <name type="scientific">Planktothricoides sp. SpSt-374</name>
    <dbReference type="NCBI Taxonomy" id="2282167"/>
    <lineage>
        <taxon>Bacteria</taxon>
        <taxon>Bacillati</taxon>
        <taxon>Cyanobacteriota</taxon>
        <taxon>Cyanophyceae</taxon>
        <taxon>Oscillatoriophycideae</taxon>
        <taxon>Oscillatoriales</taxon>
        <taxon>Oscillatoriaceae</taxon>
        <taxon>Planktothricoides</taxon>
    </lineage>
</organism>
<gene>
    <name evidence="3" type="ORF">ENR15_19655</name>
</gene>